<organism evidence="1 2">
    <name type="scientific">Muribaculum intestinale</name>
    <dbReference type="NCBI Taxonomy" id="1796646"/>
    <lineage>
        <taxon>Bacteria</taxon>
        <taxon>Pseudomonadati</taxon>
        <taxon>Bacteroidota</taxon>
        <taxon>Bacteroidia</taxon>
        <taxon>Bacteroidales</taxon>
        <taxon>Muribaculaceae</taxon>
        <taxon>Muribaculum</taxon>
    </lineage>
</organism>
<dbReference type="EMBL" id="CP015402">
    <property type="protein sequence ID" value="ANU63179.1"/>
    <property type="molecule type" value="Genomic_DNA"/>
</dbReference>
<gene>
    <name evidence="1" type="ORF">A4V02_05235</name>
</gene>
<dbReference type="SUPFAM" id="SSF51735">
    <property type="entry name" value="NAD(P)-binding Rossmann-fold domains"/>
    <property type="match status" value="1"/>
</dbReference>
<dbReference type="AlphaFoldDB" id="A0A1B1S8Q4"/>
<dbReference type="Gene3D" id="3.40.50.720">
    <property type="entry name" value="NAD(P)-binding Rossmann-like Domain"/>
    <property type="match status" value="1"/>
</dbReference>
<evidence type="ECO:0000313" key="2">
    <source>
        <dbReference type="Proteomes" id="UP000186351"/>
    </source>
</evidence>
<proteinExistence type="predicted"/>
<name>A0A1B1S8Q4_9BACT</name>
<dbReference type="InterPro" id="IPR003462">
    <property type="entry name" value="ODC_Mu_crystall"/>
</dbReference>
<sequence length="297" mass="32852">MRYISSEAIANLNISPSTCVDWVREAFLMKNRCQLPPKISLHPQGNDFFNTMPCMLPSEYHTFGCKVVSRIKGSFPALKSEMMLFDSLSGEMTALMNCDWITAMRTGAVAALAINTLRKSDAKIYSIVGLGVIGHAVLDCILATNSDIVVRLMRYKDHAEKTIGQYSGYPNVAFEIADTMEHLVCDADVVISCITDADGLLVPDINLFKPGVLVVPVHTRGFQNCDTVFDKVFADDEGHVKGFKYFSQFREFGELGDVLSGRIAGRANDDERILSYNIGLGLHDVLYGHKILNLINV</sequence>
<keyword evidence="2" id="KW-1185">Reference proteome</keyword>
<dbReference type="PANTHER" id="PTHR13812">
    <property type="entry name" value="KETIMINE REDUCTASE MU-CRYSTALLIN"/>
    <property type="match status" value="1"/>
</dbReference>
<dbReference type="Gene3D" id="3.30.1780.10">
    <property type="entry name" value="ornithine cyclodeaminase, domain 1"/>
    <property type="match status" value="1"/>
</dbReference>
<dbReference type="InterPro" id="IPR023401">
    <property type="entry name" value="ODC_N"/>
</dbReference>
<dbReference type="GeneID" id="65536252"/>
<dbReference type="Proteomes" id="UP000186351">
    <property type="component" value="Chromosome"/>
</dbReference>
<dbReference type="Pfam" id="PF02423">
    <property type="entry name" value="OCD_Mu_crystall"/>
    <property type="match status" value="1"/>
</dbReference>
<reference evidence="2" key="1">
    <citation type="submission" date="2016-04" db="EMBL/GenBank/DDBJ databases">
        <title>Complete Genome Sequences of Twelve Strains of a Stable Defined Moderately Diverse Mouse Microbiota 2 (sDMDMm2).</title>
        <authorList>
            <person name="Uchimura Y."/>
            <person name="Wyss M."/>
            <person name="Brugiroux S."/>
            <person name="Limenitakis J.P."/>
            <person name="Stecher B."/>
            <person name="McCoy K.D."/>
            <person name="Macpherson A.J."/>
        </authorList>
    </citation>
    <scope>NUCLEOTIDE SEQUENCE [LARGE SCALE GENOMIC DNA]</scope>
    <source>
        <strain evidence="2">YL27</strain>
    </source>
</reference>
<dbReference type="KEGG" id="pary:A4V02_05235"/>
<dbReference type="InterPro" id="IPR036291">
    <property type="entry name" value="NAD(P)-bd_dom_sf"/>
</dbReference>
<protein>
    <submittedName>
        <fullName evidence="1">Ornithine cyclodeaminase</fullName>
    </submittedName>
</protein>
<accession>A0A1B1S8Q4</accession>
<dbReference type="OrthoDB" id="9792005at2"/>
<dbReference type="RefSeq" id="WP_068960535.1">
    <property type="nucleotide sequence ID" value="NZ_CAOLYI010000098.1"/>
</dbReference>
<dbReference type="STRING" id="1796646.A4V02_05235"/>
<accession>A0A1Z2XJY8</accession>
<evidence type="ECO:0000313" key="1">
    <source>
        <dbReference type="EMBL" id="ANU63179.1"/>
    </source>
</evidence>
<dbReference type="PANTHER" id="PTHR13812:SF19">
    <property type="entry name" value="KETIMINE REDUCTASE MU-CRYSTALLIN"/>
    <property type="match status" value="1"/>
</dbReference>
<dbReference type="GO" id="GO:0005737">
    <property type="term" value="C:cytoplasm"/>
    <property type="evidence" value="ECO:0007669"/>
    <property type="project" value="TreeGrafter"/>
</dbReference>